<keyword evidence="8" id="KW-0010">Activator</keyword>
<protein>
    <recommendedName>
        <fullName evidence="13">Calmodulin-binding transcription activator 1</fullName>
    </recommendedName>
</protein>
<dbReference type="GO" id="GO:0006357">
    <property type="term" value="P:regulation of transcription by RNA polymerase II"/>
    <property type="evidence" value="ECO:0007669"/>
    <property type="project" value="TreeGrafter"/>
</dbReference>
<feature type="compositionally biased region" description="Polar residues" evidence="14">
    <location>
        <begin position="320"/>
        <end position="338"/>
    </location>
</feature>
<feature type="region of interest" description="Disordered" evidence="14">
    <location>
        <begin position="582"/>
        <end position="605"/>
    </location>
</feature>
<evidence type="ECO:0000256" key="8">
    <source>
        <dbReference type="ARBA" id="ARBA00023159"/>
    </source>
</evidence>
<dbReference type="PANTHER" id="PTHR23335:SF9">
    <property type="entry name" value="CALMODULIN-BINDING TRANSCRIPTION ACTIVATOR 2"/>
    <property type="match status" value="1"/>
</dbReference>
<evidence type="ECO:0000256" key="12">
    <source>
        <dbReference type="ARBA" id="ARBA00055757"/>
    </source>
</evidence>
<sequence>MAAENKPEGLKKIRNPERTVRIAVGYTGHTPPKSDDTDANNEPGQLKIYLPKKLLECLPKCSSLPKERHRWNTNEEIAAYLITFEKHDEWLTTSPKTRPQNGSMILYNRKKVKYRKDGYCWKKRKDGKTTREDHMKLKVQGVECLYGCYVHSSIIPTFHRRCYWLLQNPDIVLVHYLNVPAVDDSGKPCGPVLCSINTDRKEWAKWSKEELIGQLKPMCAGSSLHQKCSSVKQRIISSKQESGATAGGGTAVGTGLAAGQRAEEADDTEVQNSDVSEGKTEPSPGGGRSRAGGGERRNGRITKSSLLPQSSMEVSSSTSTNQVEVPDTTQSSPLSITSDMADSPALAIGAGLSQSTAVFMSEVTTLTGDSVYSSGHTHLLSSTHESTTAGILLAVAPENQRFASFPGGVGLGEGGELVLSSSLDSGGGVSLPETTMAFDPDCFLNNPKQGQTYGGGGGKTEGCNSDDGGLHCASNGFVYNPALVNNIKTEATPLEQPLATQSSYVGEGTGLSPSTTLEQMDFSAVMSSSCVPSLTQPAHHPSPSLFLQASAQTSQPSQLQTNGTESTQESGEAQAYIGLTTVPTDSPVTSGDPHTHLHQASTDQQAMCARNGQGTVGSFPLTQQDATVDQSASRGHQEVGSLDKPSENGGELLLKTGDHHEAYASVDTEHYLQPTDDNRGGEEGGGGGGGGENEIICNGVTLSGASSSVVASPQSIAAGANIEGALYSSPLSQQGGGVTATTAAAGTTISLEGFEASFGSQFSDLINDFISVEGSGGGVGAAVTGVLMPQEGTAGEEQGTGAGHLQGSEVEQGTLGLLQETGRLFGVTDYSPEWSYPEGGVKVLITGPWLESSSEYSCLFDHISVPAALIQPGVLRCYCPAHDTGLVMLQVAMGGEVISSSVVFEYKARDLPALPSSQHDWLSLDDTQFRMSILERLEQMEQRMAEITNQNPSSEALATKGGGVEGGGATDQQSQISPDQGSFEGRVVVVCEKMMSQPCWASSTQLVHSKNSRGMTLLHLAAAQGYAGLIQTLIRWRTKHADSIDLELEVDPLNVDHFSCTPLMWACALGHTEAALVLYQWDPRALAIPDSLGRLPLNIARSRGHTRLAELLEQLQQSPQTQGQPADAWIERWREESQTSGISNSPTSNPNSELRRTRADSQADNQNQSWSQTGQRTPQGSTQGEQGGPPPAKRLKPSPDTQQQLANPSSVPTPLASLLNSSANPNLQRPLLPKSVHTQPSNLNCQKAPLASSSPSWPQLHSAPFSHLQARIGGSGGGTRWTLRQTLGQRSLARRILGKERLASHLRQRVLSDRGEETELLTYQDNTEDLQMDITMLADHIMEGSAGRLKQEGMESEMESGKISSDVRLLSGYLGEVERFLKPQTPCLKPNSLSGPEDQQNPQAKQVPPSPFEWSSLLCAAMKEERSKTDSSYLAMTEAEQAELYETIRHALHSLRKHKGPIQEQRKEIAAVIQRCYKRYKQYALYKRMTLAAILIQSRFRSFHEQRKFQQSRRAAVLIQQYYRSYRHSLSSLLTKKQNQAARKILRFLLRCRHRAREQRKARGPESPSKGPAHSPLSL</sequence>
<dbReference type="GO" id="GO:0007399">
    <property type="term" value="P:nervous system development"/>
    <property type="evidence" value="ECO:0007669"/>
    <property type="project" value="UniProtKB-ARBA"/>
</dbReference>
<dbReference type="OrthoDB" id="407555at2759"/>
<feature type="region of interest" description="Disordered" evidence="14">
    <location>
        <begin position="1557"/>
        <end position="1579"/>
    </location>
</feature>
<dbReference type="FunFam" id="1.20.5.190:FF:000004">
    <property type="entry name" value="calmodulin-binding transcription activator 2 isoform X1"/>
    <property type="match status" value="1"/>
</dbReference>
<feature type="compositionally biased region" description="Polar residues" evidence="14">
    <location>
        <begin position="1236"/>
        <end position="1258"/>
    </location>
</feature>
<dbReference type="Pfam" id="PF01833">
    <property type="entry name" value="TIG"/>
    <property type="match status" value="1"/>
</dbReference>
<evidence type="ECO:0000256" key="9">
    <source>
        <dbReference type="ARBA" id="ARBA00023163"/>
    </source>
</evidence>
<dbReference type="InterPro" id="IPR013783">
    <property type="entry name" value="Ig-like_fold"/>
</dbReference>
<evidence type="ECO:0000256" key="6">
    <source>
        <dbReference type="ARBA" id="ARBA00023015"/>
    </source>
</evidence>
<feature type="domain" description="CG-1" evidence="15">
    <location>
        <begin position="60"/>
        <end position="185"/>
    </location>
</feature>
<dbReference type="InterPro" id="IPR002110">
    <property type="entry name" value="Ankyrin_rpt"/>
</dbReference>
<dbReference type="RefSeq" id="XP_028261234.1">
    <property type="nucleotide sequence ID" value="XM_028405433.1"/>
</dbReference>
<name>A0A6P7ILQ2_9TELE</name>
<accession>A0A6P7ILQ2</accession>
<keyword evidence="6" id="KW-0805">Transcription regulation</keyword>
<dbReference type="GO" id="GO:0003712">
    <property type="term" value="F:transcription coregulator activity"/>
    <property type="evidence" value="ECO:0007669"/>
    <property type="project" value="TreeGrafter"/>
</dbReference>
<feature type="compositionally biased region" description="Polar residues" evidence="14">
    <location>
        <begin position="1199"/>
        <end position="1227"/>
    </location>
</feature>
<dbReference type="GeneID" id="114435614"/>
<feature type="compositionally biased region" description="Polar residues" evidence="14">
    <location>
        <begin position="625"/>
        <end position="634"/>
    </location>
</feature>
<dbReference type="Pfam" id="PF03859">
    <property type="entry name" value="CG-1"/>
    <property type="match status" value="1"/>
</dbReference>
<dbReference type="InterPro" id="IPR002909">
    <property type="entry name" value="IPT_dom"/>
</dbReference>
<dbReference type="GO" id="GO:0003690">
    <property type="term" value="F:double-stranded DNA binding"/>
    <property type="evidence" value="ECO:0007669"/>
    <property type="project" value="TreeGrafter"/>
</dbReference>
<evidence type="ECO:0000256" key="13">
    <source>
        <dbReference type="ARBA" id="ARBA00071877"/>
    </source>
</evidence>
<dbReference type="SUPFAM" id="SSF48403">
    <property type="entry name" value="Ankyrin repeat"/>
    <property type="match status" value="1"/>
</dbReference>
<evidence type="ECO:0000256" key="11">
    <source>
        <dbReference type="ARBA" id="ARBA00029480"/>
    </source>
</evidence>
<dbReference type="Gene3D" id="1.20.5.190">
    <property type="match status" value="1"/>
</dbReference>
<dbReference type="PANTHER" id="PTHR23335">
    <property type="entry name" value="CALMODULIN-BINDING TRANSCRIPTION ACTIVATOR CAMTA"/>
    <property type="match status" value="1"/>
</dbReference>
<gene>
    <name evidence="17" type="primary">LOC114435614</name>
</gene>
<comment type="similarity">
    <text evidence="3">Belongs to the CAMTA family.</text>
</comment>
<dbReference type="InterPro" id="IPR014756">
    <property type="entry name" value="Ig_E-set"/>
</dbReference>
<evidence type="ECO:0000256" key="3">
    <source>
        <dbReference type="ARBA" id="ARBA00008267"/>
    </source>
</evidence>
<keyword evidence="7" id="KW-0040">ANK repeat</keyword>
<dbReference type="GO" id="GO:0005634">
    <property type="term" value="C:nucleus"/>
    <property type="evidence" value="ECO:0007669"/>
    <property type="project" value="UniProtKB-SubCell"/>
</dbReference>
<evidence type="ECO:0000256" key="14">
    <source>
        <dbReference type="SAM" id="MobiDB-lite"/>
    </source>
</evidence>
<dbReference type="Proteomes" id="UP000515145">
    <property type="component" value="Chromosome 5"/>
</dbReference>
<dbReference type="SUPFAM" id="SSF81296">
    <property type="entry name" value="E set domains"/>
    <property type="match status" value="1"/>
</dbReference>
<keyword evidence="4" id="KW-0963">Cytoplasm</keyword>
<feature type="region of interest" description="Disordered" evidence="14">
    <location>
        <begin position="1135"/>
        <end position="1258"/>
    </location>
</feature>
<dbReference type="GO" id="GO:0005737">
    <property type="term" value="C:cytoplasm"/>
    <property type="evidence" value="ECO:0007669"/>
    <property type="project" value="UniProtKB-SubCell"/>
</dbReference>
<feature type="region of interest" description="Disordered" evidence="14">
    <location>
        <begin position="1385"/>
        <end position="1410"/>
    </location>
</feature>
<keyword evidence="10" id="KW-0539">Nucleus</keyword>
<evidence type="ECO:0000256" key="5">
    <source>
        <dbReference type="ARBA" id="ARBA00022737"/>
    </source>
</evidence>
<keyword evidence="16" id="KW-1185">Reference proteome</keyword>
<evidence type="ECO:0000256" key="2">
    <source>
        <dbReference type="ARBA" id="ARBA00004496"/>
    </source>
</evidence>
<keyword evidence="5" id="KW-0677">Repeat</keyword>
<dbReference type="InterPro" id="IPR000048">
    <property type="entry name" value="IQ_motif_EF-hand-BS"/>
</dbReference>
<evidence type="ECO:0000256" key="4">
    <source>
        <dbReference type="ARBA" id="ARBA00022490"/>
    </source>
</evidence>
<dbReference type="PROSITE" id="PS50096">
    <property type="entry name" value="IQ"/>
    <property type="match status" value="1"/>
</dbReference>
<feature type="compositionally biased region" description="Polar residues" evidence="14">
    <location>
        <begin position="1391"/>
        <end position="1404"/>
    </location>
</feature>
<feature type="compositionally biased region" description="Gly residues" evidence="14">
    <location>
        <begin position="683"/>
        <end position="692"/>
    </location>
</feature>
<evidence type="ECO:0000256" key="7">
    <source>
        <dbReference type="ARBA" id="ARBA00023043"/>
    </source>
</evidence>
<feature type="region of interest" description="Disordered" evidence="14">
    <location>
        <begin position="550"/>
        <end position="570"/>
    </location>
</feature>
<reference evidence="17" key="1">
    <citation type="submission" date="2025-08" db="UniProtKB">
        <authorList>
            <consortium name="RefSeq"/>
        </authorList>
    </citation>
    <scope>IDENTIFICATION</scope>
</reference>
<dbReference type="Gene3D" id="1.25.40.20">
    <property type="entry name" value="Ankyrin repeat-containing domain"/>
    <property type="match status" value="1"/>
</dbReference>
<feature type="compositionally biased region" description="Low complexity" evidence="14">
    <location>
        <begin position="310"/>
        <end position="319"/>
    </location>
</feature>
<dbReference type="PROSITE" id="PS51437">
    <property type="entry name" value="CG_1"/>
    <property type="match status" value="1"/>
</dbReference>
<feature type="compositionally biased region" description="Polar residues" evidence="14">
    <location>
        <begin position="1162"/>
        <end position="1184"/>
    </location>
</feature>
<proteinExistence type="inferred from homology"/>
<evidence type="ECO:0000259" key="15">
    <source>
        <dbReference type="PROSITE" id="PS51437"/>
    </source>
</evidence>
<dbReference type="FunFam" id="1.25.40.20:FF:000165">
    <property type="entry name" value="calmodulin-binding transcription activator 1 isoform X2"/>
    <property type="match status" value="1"/>
</dbReference>
<dbReference type="Pfam" id="PF12796">
    <property type="entry name" value="Ank_2"/>
    <property type="match status" value="1"/>
</dbReference>
<dbReference type="Gene3D" id="2.60.40.10">
    <property type="entry name" value="Immunoglobulins"/>
    <property type="match status" value="1"/>
</dbReference>
<dbReference type="SMART" id="SM01076">
    <property type="entry name" value="CG-1"/>
    <property type="match status" value="1"/>
</dbReference>
<feature type="region of interest" description="Disordered" evidence="14">
    <location>
        <begin position="669"/>
        <end position="692"/>
    </location>
</feature>
<evidence type="ECO:0000256" key="1">
    <source>
        <dbReference type="ARBA" id="ARBA00004123"/>
    </source>
</evidence>
<dbReference type="InterPro" id="IPR005559">
    <property type="entry name" value="CG-1_dom"/>
</dbReference>
<evidence type="ECO:0000313" key="16">
    <source>
        <dbReference type="Proteomes" id="UP000515145"/>
    </source>
</evidence>
<feature type="compositionally biased region" description="Basic and acidic residues" evidence="14">
    <location>
        <begin position="669"/>
        <end position="682"/>
    </location>
</feature>
<feature type="compositionally biased region" description="Polar residues" evidence="14">
    <location>
        <begin position="970"/>
        <end position="980"/>
    </location>
</feature>
<comment type="function">
    <text evidence="12">Transcriptional activator.</text>
</comment>
<organism evidence="16 17">
    <name type="scientific">Parambassis ranga</name>
    <name type="common">Indian glassy fish</name>
    <dbReference type="NCBI Taxonomy" id="210632"/>
    <lineage>
        <taxon>Eukaryota</taxon>
        <taxon>Metazoa</taxon>
        <taxon>Chordata</taxon>
        <taxon>Craniata</taxon>
        <taxon>Vertebrata</taxon>
        <taxon>Euteleostomi</taxon>
        <taxon>Actinopterygii</taxon>
        <taxon>Neopterygii</taxon>
        <taxon>Teleostei</taxon>
        <taxon>Neoteleostei</taxon>
        <taxon>Acanthomorphata</taxon>
        <taxon>Ovalentaria</taxon>
        <taxon>Ambassidae</taxon>
        <taxon>Parambassis</taxon>
    </lineage>
</organism>
<keyword evidence="9" id="KW-0804">Transcription</keyword>
<dbReference type="InParanoid" id="A0A6P7ILQ2"/>
<evidence type="ECO:0000256" key="10">
    <source>
        <dbReference type="ARBA" id="ARBA00023242"/>
    </source>
</evidence>
<feature type="compositionally biased region" description="Gly residues" evidence="14">
    <location>
        <begin position="960"/>
        <end position="969"/>
    </location>
</feature>
<feature type="region of interest" description="Disordered" evidence="14">
    <location>
        <begin position="239"/>
        <end position="338"/>
    </location>
</feature>
<feature type="region of interest" description="Disordered" evidence="14">
    <location>
        <begin position="625"/>
        <end position="653"/>
    </location>
</feature>
<comment type="subunit">
    <text evidence="11">May interact with calmodulin.</text>
</comment>
<dbReference type="SMART" id="SM00015">
    <property type="entry name" value="IQ"/>
    <property type="match status" value="2"/>
</dbReference>
<evidence type="ECO:0000313" key="17">
    <source>
        <dbReference type="RefSeq" id="XP_028261234.1"/>
    </source>
</evidence>
<comment type="subcellular location">
    <subcellularLocation>
        <location evidence="2">Cytoplasm</location>
    </subcellularLocation>
    <subcellularLocation>
        <location evidence="1">Nucleus</location>
    </subcellularLocation>
</comment>
<dbReference type="FunFam" id="2.60.40.10:FF:000089">
    <property type="entry name" value="calmodulin-binding transcription activator 2 isoform X1"/>
    <property type="match status" value="1"/>
</dbReference>
<feature type="compositionally biased region" description="Polar residues" evidence="14">
    <location>
        <begin position="1138"/>
        <end position="1152"/>
    </location>
</feature>
<feature type="region of interest" description="Disordered" evidence="14">
    <location>
        <begin position="949"/>
        <end position="980"/>
    </location>
</feature>
<dbReference type="InterPro" id="IPR036770">
    <property type="entry name" value="Ankyrin_rpt-contain_sf"/>
</dbReference>